<organism evidence="6 7">
    <name type="scientific">Candidatus Paraluminiphilus aquimaris</name>
    <dbReference type="NCBI Taxonomy" id="2518994"/>
    <lineage>
        <taxon>Bacteria</taxon>
        <taxon>Pseudomonadati</taxon>
        <taxon>Pseudomonadota</taxon>
        <taxon>Gammaproteobacteria</taxon>
        <taxon>Cellvibrionales</taxon>
        <taxon>Halieaceae</taxon>
        <taxon>Candidatus Paraluminiphilus</taxon>
    </lineage>
</organism>
<dbReference type="InterPro" id="IPR009057">
    <property type="entry name" value="Homeodomain-like_sf"/>
</dbReference>
<dbReference type="Pfam" id="PF13305">
    <property type="entry name" value="TetR_C_33"/>
    <property type="match status" value="1"/>
</dbReference>
<dbReference type="InterPro" id="IPR036271">
    <property type="entry name" value="Tet_transcr_reg_TetR-rel_C_sf"/>
</dbReference>
<dbReference type="Pfam" id="PF00440">
    <property type="entry name" value="TetR_N"/>
    <property type="match status" value="1"/>
</dbReference>
<dbReference type="InterPro" id="IPR023772">
    <property type="entry name" value="DNA-bd_HTH_TetR-type_CS"/>
</dbReference>
<reference evidence="6 7" key="1">
    <citation type="submission" date="2019-02" db="EMBL/GenBank/DDBJ databases">
        <title>Halieaceae_genomes.</title>
        <authorList>
            <person name="Li S.-H."/>
        </authorList>
    </citation>
    <scope>NUCLEOTIDE SEQUENCE [LARGE SCALE GENOMIC DNA]</scope>
    <source>
        <strain evidence="6 7">JH123</strain>
    </source>
</reference>
<dbReference type="PROSITE" id="PS50977">
    <property type="entry name" value="HTH_TETR_2"/>
    <property type="match status" value="1"/>
</dbReference>
<sequence>MNQAITPYHHGDLRNCAIIAAAELIEAMGSYDITIAQVAKRTGVSAPALYRHFKDKDALLTAVRELAHIGIMEYTTSAQDKVEHGTLEHLDALGAAYLRFAMDKKAFFGLMWENHGDADERRAEARAKRTGFQLVHEAIELYFRKHRPESVDTALQTATLLWSTAHGIATLQHNRLLDTFDEDADADALLRTATRAILSVAV</sequence>
<proteinExistence type="predicted"/>
<evidence type="ECO:0000313" key="6">
    <source>
        <dbReference type="EMBL" id="UZP74771.1"/>
    </source>
</evidence>
<dbReference type="PANTHER" id="PTHR30055">
    <property type="entry name" value="HTH-TYPE TRANSCRIPTIONAL REGULATOR RUTR"/>
    <property type="match status" value="1"/>
</dbReference>
<evidence type="ECO:0000256" key="1">
    <source>
        <dbReference type="ARBA" id="ARBA00023015"/>
    </source>
</evidence>
<dbReference type="InterPro" id="IPR025996">
    <property type="entry name" value="MT1864/Rv1816-like_C"/>
</dbReference>
<evidence type="ECO:0000256" key="3">
    <source>
        <dbReference type="ARBA" id="ARBA00023163"/>
    </source>
</evidence>
<keyword evidence="7" id="KW-1185">Reference proteome</keyword>
<dbReference type="PANTHER" id="PTHR30055:SF234">
    <property type="entry name" value="HTH-TYPE TRANSCRIPTIONAL REGULATOR BETI"/>
    <property type="match status" value="1"/>
</dbReference>
<keyword evidence="2 4" id="KW-0238">DNA-binding</keyword>
<dbReference type="RefSeq" id="WP_279241230.1">
    <property type="nucleotide sequence ID" value="NZ_CP036501.1"/>
</dbReference>
<dbReference type="InterPro" id="IPR050109">
    <property type="entry name" value="HTH-type_TetR-like_transc_reg"/>
</dbReference>
<dbReference type="Gene3D" id="1.10.357.10">
    <property type="entry name" value="Tetracycline Repressor, domain 2"/>
    <property type="match status" value="1"/>
</dbReference>
<dbReference type="PROSITE" id="PS01081">
    <property type="entry name" value="HTH_TETR_1"/>
    <property type="match status" value="1"/>
</dbReference>
<evidence type="ECO:0000256" key="4">
    <source>
        <dbReference type="PROSITE-ProRule" id="PRU00335"/>
    </source>
</evidence>
<protein>
    <submittedName>
        <fullName evidence="6">TetR/AcrR family transcriptional regulator</fullName>
    </submittedName>
</protein>
<feature type="domain" description="HTH tetR-type" evidence="5">
    <location>
        <begin position="11"/>
        <end position="71"/>
    </location>
</feature>
<name>A0ABY6Q7X3_9GAMM</name>
<keyword evidence="3" id="KW-0804">Transcription</keyword>
<dbReference type="EMBL" id="CP036501">
    <property type="protein sequence ID" value="UZP74771.1"/>
    <property type="molecule type" value="Genomic_DNA"/>
</dbReference>
<evidence type="ECO:0000313" key="7">
    <source>
        <dbReference type="Proteomes" id="UP001317963"/>
    </source>
</evidence>
<evidence type="ECO:0000259" key="5">
    <source>
        <dbReference type="PROSITE" id="PS50977"/>
    </source>
</evidence>
<dbReference type="InterPro" id="IPR001647">
    <property type="entry name" value="HTH_TetR"/>
</dbReference>
<accession>A0ABY6Q7X3</accession>
<dbReference type="PRINTS" id="PR00455">
    <property type="entry name" value="HTHTETR"/>
</dbReference>
<feature type="DNA-binding region" description="H-T-H motif" evidence="4">
    <location>
        <begin position="34"/>
        <end position="53"/>
    </location>
</feature>
<evidence type="ECO:0000256" key="2">
    <source>
        <dbReference type="ARBA" id="ARBA00023125"/>
    </source>
</evidence>
<dbReference type="SUPFAM" id="SSF46689">
    <property type="entry name" value="Homeodomain-like"/>
    <property type="match status" value="1"/>
</dbReference>
<dbReference type="Proteomes" id="UP001317963">
    <property type="component" value="Chromosome"/>
</dbReference>
<keyword evidence="1" id="KW-0805">Transcription regulation</keyword>
<dbReference type="SUPFAM" id="SSF48498">
    <property type="entry name" value="Tetracyclin repressor-like, C-terminal domain"/>
    <property type="match status" value="1"/>
</dbReference>
<gene>
    <name evidence="6" type="ORF">E0F26_08490</name>
</gene>